<feature type="domain" description="RadC-like JAB" evidence="2">
    <location>
        <begin position="20"/>
        <end position="77"/>
    </location>
</feature>
<dbReference type="Pfam" id="PF04002">
    <property type="entry name" value="RadC"/>
    <property type="match status" value="1"/>
</dbReference>
<evidence type="ECO:0000256" key="1">
    <source>
        <dbReference type="ARBA" id="ARBA00023049"/>
    </source>
</evidence>
<protein>
    <submittedName>
        <fullName evidence="3">DNA repair protein RadC</fullName>
    </submittedName>
</protein>
<dbReference type="Proteomes" id="UP000053467">
    <property type="component" value="Unassembled WGS sequence"/>
</dbReference>
<gene>
    <name evidence="3" type="ORF">XE03_1913</name>
</gene>
<dbReference type="PANTHER" id="PTHR30471">
    <property type="entry name" value="DNA REPAIR PROTEIN RADC"/>
    <property type="match status" value="1"/>
</dbReference>
<dbReference type="EMBL" id="LGGX01000044">
    <property type="protein sequence ID" value="KUK85759.1"/>
    <property type="molecule type" value="Genomic_DNA"/>
</dbReference>
<reference evidence="4" key="1">
    <citation type="journal article" date="2015" name="MBio">
        <title>Genome-Resolved Metagenomic Analysis Reveals Roles for Candidate Phyla and Other Microbial Community Members in Biogeochemical Transformations in Oil Reservoirs.</title>
        <authorList>
            <person name="Hu P."/>
            <person name="Tom L."/>
            <person name="Singh A."/>
            <person name="Thomas B.C."/>
            <person name="Baker B.J."/>
            <person name="Piceno Y.M."/>
            <person name="Andersen G.L."/>
            <person name="Banfield J.F."/>
        </authorList>
    </citation>
    <scope>NUCLEOTIDE SEQUENCE [LARGE SCALE GENOMIC DNA]</scope>
</reference>
<sequence>MPLKKAKQLKNYRRLIDLGENAVRNLATQIILAHNNPSSHLESKYDLLLTNRLVESGKVLGIEVMNYIIVSKENHFS</sequence>
<evidence type="ECO:0000259" key="2">
    <source>
        <dbReference type="Pfam" id="PF04002"/>
    </source>
</evidence>
<name>A0A101HZM9_UNCT6</name>
<keyword evidence="1" id="KW-0645">Protease</keyword>
<keyword evidence="1" id="KW-0378">Hydrolase</keyword>
<evidence type="ECO:0000313" key="4">
    <source>
        <dbReference type="Proteomes" id="UP000053467"/>
    </source>
</evidence>
<dbReference type="InterPro" id="IPR001405">
    <property type="entry name" value="UPF0758"/>
</dbReference>
<dbReference type="AlphaFoldDB" id="A0A101HZM9"/>
<keyword evidence="1" id="KW-0482">Metalloprotease</keyword>
<dbReference type="GO" id="GO:0008237">
    <property type="term" value="F:metallopeptidase activity"/>
    <property type="evidence" value="ECO:0007669"/>
    <property type="project" value="UniProtKB-KW"/>
</dbReference>
<feature type="non-terminal residue" evidence="3">
    <location>
        <position position="77"/>
    </location>
</feature>
<proteinExistence type="predicted"/>
<organism evidence="3 4">
    <name type="scientific">candidate division TA06 bacterium 34_109</name>
    <dbReference type="NCBI Taxonomy" id="1635277"/>
    <lineage>
        <taxon>Bacteria</taxon>
        <taxon>Bacteria division TA06</taxon>
    </lineage>
</organism>
<dbReference type="InterPro" id="IPR025657">
    <property type="entry name" value="RadC_JAB"/>
</dbReference>
<dbReference type="Gene3D" id="3.40.140.10">
    <property type="entry name" value="Cytidine Deaminase, domain 2"/>
    <property type="match status" value="1"/>
</dbReference>
<accession>A0A101HZM9</accession>
<comment type="caution">
    <text evidence="3">The sequence shown here is derived from an EMBL/GenBank/DDBJ whole genome shotgun (WGS) entry which is preliminary data.</text>
</comment>
<dbReference type="PANTHER" id="PTHR30471:SF3">
    <property type="entry name" value="UPF0758 PROTEIN YEES-RELATED"/>
    <property type="match status" value="1"/>
</dbReference>
<evidence type="ECO:0000313" key="3">
    <source>
        <dbReference type="EMBL" id="KUK85759.1"/>
    </source>
</evidence>